<dbReference type="Proteomes" id="UP000708208">
    <property type="component" value="Unassembled WGS sequence"/>
</dbReference>
<feature type="non-terminal residue" evidence="2">
    <location>
        <position position="1"/>
    </location>
</feature>
<evidence type="ECO:0000313" key="3">
    <source>
        <dbReference type="Proteomes" id="UP000708208"/>
    </source>
</evidence>
<protein>
    <recommendedName>
        <fullName evidence="1">Tyrosine-protein phosphatase domain-containing protein</fullName>
    </recommendedName>
</protein>
<dbReference type="PROSITE" id="PS50055">
    <property type="entry name" value="TYR_PHOSPHATASE_PTP"/>
    <property type="match status" value="1"/>
</dbReference>
<reference evidence="2" key="1">
    <citation type="submission" date="2021-06" db="EMBL/GenBank/DDBJ databases">
        <authorList>
            <person name="Hodson N. C."/>
            <person name="Mongue J. A."/>
            <person name="Jaron S. K."/>
        </authorList>
    </citation>
    <scope>NUCLEOTIDE SEQUENCE</scope>
</reference>
<feature type="domain" description="Tyrosine-protein phosphatase" evidence="1">
    <location>
        <begin position="1"/>
        <end position="55"/>
    </location>
</feature>
<proteinExistence type="predicted"/>
<accession>A0A8J2IZR3</accession>
<dbReference type="PANTHER" id="PTHR19134:SF561">
    <property type="entry name" value="PROTEIN TYROSINE PHOSPHATASE 36E, ISOFORM A"/>
    <property type="match status" value="1"/>
</dbReference>
<dbReference type="PANTHER" id="PTHR19134">
    <property type="entry name" value="RECEPTOR-TYPE TYROSINE-PROTEIN PHOSPHATASE"/>
    <property type="match status" value="1"/>
</dbReference>
<evidence type="ECO:0000259" key="1">
    <source>
        <dbReference type="PROSITE" id="PS50055"/>
    </source>
</evidence>
<evidence type="ECO:0000313" key="2">
    <source>
        <dbReference type="EMBL" id="CAG7664391.1"/>
    </source>
</evidence>
<keyword evidence="3" id="KW-1185">Reference proteome</keyword>
<sequence length="89" mass="10332">SDYINASHISSLLAENHYIVTQGPLEETVDDFWRMIWEQQVTCVVMLTKCFDFTKVSNKDLNFEREDSLCEIANKINISENVHPVLVRV</sequence>
<gene>
    <name evidence="2" type="ORF">AFUS01_LOCUS1552</name>
</gene>
<dbReference type="AlphaFoldDB" id="A0A8J2IZR3"/>
<dbReference type="EMBL" id="CAJVCH010008708">
    <property type="protein sequence ID" value="CAG7664391.1"/>
    <property type="molecule type" value="Genomic_DNA"/>
</dbReference>
<dbReference type="InterPro" id="IPR050348">
    <property type="entry name" value="Protein-Tyr_Phosphatase"/>
</dbReference>
<dbReference type="GO" id="GO:0004725">
    <property type="term" value="F:protein tyrosine phosphatase activity"/>
    <property type="evidence" value="ECO:0007669"/>
    <property type="project" value="InterPro"/>
</dbReference>
<dbReference type="InterPro" id="IPR000242">
    <property type="entry name" value="PTP_cat"/>
</dbReference>
<dbReference type="Pfam" id="PF00102">
    <property type="entry name" value="Y_phosphatase"/>
    <property type="match status" value="1"/>
</dbReference>
<comment type="caution">
    <text evidence="2">The sequence shown here is derived from an EMBL/GenBank/DDBJ whole genome shotgun (WGS) entry which is preliminary data.</text>
</comment>
<name>A0A8J2IZR3_9HEXA</name>
<organism evidence="2 3">
    <name type="scientific">Allacma fusca</name>
    <dbReference type="NCBI Taxonomy" id="39272"/>
    <lineage>
        <taxon>Eukaryota</taxon>
        <taxon>Metazoa</taxon>
        <taxon>Ecdysozoa</taxon>
        <taxon>Arthropoda</taxon>
        <taxon>Hexapoda</taxon>
        <taxon>Collembola</taxon>
        <taxon>Symphypleona</taxon>
        <taxon>Sminthuridae</taxon>
        <taxon>Allacma</taxon>
    </lineage>
</organism>
<dbReference type="OrthoDB" id="6144703at2759"/>